<dbReference type="RefSeq" id="XP_056698582.1">
    <property type="nucleotide sequence ID" value="XM_056842604.1"/>
</dbReference>
<keyword evidence="1" id="KW-0677">Repeat</keyword>
<accession>A0ABM3RSI0</accession>
<evidence type="ECO:0000313" key="5">
    <source>
        <dbReference type="RefSeq" id="XP_056698581.1"/>
    </source>
</evidence>
<evidence type="ECO:0000256" key="2">
    <source>
        <dbReference type="SAM" id="MobiDB-lite"/>
    </source>
</evidence>
<evidence type="ECO:0000256" key="1">
    <source>
        <dbReference type="ARBA" id="ARBA00022737"/>
    </source>
</evidence>
<dbReference type="RefSeq" id="XP_056698581.1">
    <property type="nucleotide sequence ID" value="XM_056842603.1"/>
</dbReference>
<reference evidence="4" key="1">
    <citation type="journal article" date="2021" name="Nat. Commun.">
        <title>Genomic analyses provide insights into spinach domestication and the genetic basis of agronomic traits.</title>
        <authorList>
            <person name="Cai X."/>
            <person name="Sun X."/>
            <person name="Xu C."/>
            <person name="Sun H."/>
            <person name="Wang X."/>
            <person name="Ge C."/>
            <person name="Zhang Z."/>
            <person name="Wang Q."/>
            <person name="Fei Z."/>
            <person name="Jiao C."/>
            <person name="Wang Q."/>
        </authorList>
    </citation>
    <scope>NUCLEOTIDE SEQUENCE [LARGE SCALE GENOMIC DNA]</scope>
    <source>
        <strain evidence="4">cv. Varoflay</strain>
    </source>
</reference>
<organism evidence="4 6">
    <name type="scientific">Spinacia oleracea</name>
    <name type="common">Spinach</name>
    <dbReference type="NCBI Taxonomy" id="3562"/>
    <lineage>
        <taxon>Eukaryota</taxon>
        <taxon>Viridiplantae</taxon>
        <taxon>Streptophyta</taxon>
        <taxon>Embryophyta</taxon>
        <taxon>Tracheophyta</taxon>
        <taxon>Spermatophyta</taxon>
        <taxon>Magnoliopsida</taxon>
        <taxon>eudicotyledons</taxon>
        <taxon>Gunneridae</taxon>
        <taxon>Pentapetalae</taxon>
        <taxon>Caryophyllales</taxon>
        <taxon>Chenopodiaceae</taxon>
        <taxon>Chenopodioideae</taxon>
        <taxon>Anserineae</taxon>
        <taxon>Spinacia</taxon>
    </lineage>
</organism>
<dbReference type="RefSeq" id="XP_056698584.1">
    <property type="nucleotide sequence ID" value="XM_056842606.1"/>
</dbReference>
<feature type="domain" description="DUF4042" evidence="3">
    <location>
        <begin position="404"/>
        <end position="588"/>
    </location>
</feature>
<dbReference type="GeneID" id="110775986"/>
<evidence type="ECO:0000313" key="6">
    <source>
        <dbReference type="RefSeq" id="XP_056698582.1"/>
    </source>
</evidence>
<reference evidence="5 6" key="2">
    <citation type="submission" date="2025-05" db="UniProtKB">
        <authorList>
            <consortium name="RefSeq"/>
        </authorList>
    </citation>
    <scope>IDENTIFICATION</scope>
    <source>
        <tissue evidence="5 6">Leaf</tissue>
    </source>
</reference>
<dbReference type="InterPro" id="IPR025283">
    <property type="entry name" value="DUF4042"/>
</dbReference>
<dbReference type="InterPro" id="IPR052107">
    <property type="entry name" value="HEAT6"/>
</dbReference>
<protein>
    <submittedName>
        <fullName evidence="5 6">Uncharacterized protein isoform X1</fullName>
    </submittedName>
</protein>
<evidence type="ECO:0000313" key="4">
    <source>
        <dbReference type="Proteomes" id="UP000813463"/>
    </source>
</evidence>
<dbReference type="InterPro" id="IPR000357">
    <property type="entry name" value="HEAT"/>
</dbReference>
<dbReference type="Proteomes" id="UP000813463">
    <property type="component" value="Chromosome 1"/>
</dbReference>
<dbReference type="InterPro" id="IPR011989">
    <property type="entry name" value="ARM-like"/>
</dbReference>
<feature type="compositionally biased region" description="Low complexity" evidence="2">
    <location>
        <begin position="356"/>
        <end position="385"/>
    </location>
</feature>
<evidence type="ECO:0000313" key="7">
    <source>
        <dbReference type="RefSeq" id="XP_056698584.1"/>
    </source>
</evidence>
<gene>
    <name evidence="5 6 7" type="primary">LOC110775986</name>
</gene>
<name>A0ABM3RSI0_SPIOL</name>
<keyword evidence="4" id="KW-1185">Reference proteome</keyword>
<proteinExistence type="predicted"/>
<dbReference type="SUPFAM" id="SSF48371">
    <property type="entry name" value="ARM repeat"/>
    <property type="match status" value="2"/>
</dbReference>
<dbReference type="PANTHER" id="PTHR13366">
    <property type="entry name" value="MALARIA ANTIGEN-RELATED"/>
    <property type="match status" value="1"/>
</dbReference>
<dbReference type="Pfam" id="PF02985">
    <property type="entry name" value="HEAT"/>
    <property type="match status" value="1"/>
</dbReference>
<dbReference type="Gene3D" id="1.25.10.10">
    <property type="entry name" value="Leucine-rich Repeat Variant"/>
    <property type="match status" value="1"/>
</dbReference>
<dbReference type="Pfam" id="PF13251">
    <property type="entry name" value="DUF4042"/>
    <property type="match status" value="1"/>
</dbReference>
<evidence type="ECO:0000259" key="3">
    <source>
        <dbReference type="Pfam" id="PF13251"/>
    </source>
</evidence>
<dbReference type="InterPro" id="IPR016024">
    <property type="entry name" value="ARM-type_fold"/>
</dbReference>
<dbReference type="PANTHER" id="PTHR13366:SF0">
    <property type="entry name" value="HEAT REPEAT-CONTAINING PROTEIN 6"/>
    <property type="match status" value="1"/>
</dbReference>
<sequence>MAEEEAESTKSAVLVRSWRTAFLTLRDETQTQNHATNTLINVLPVLDELIFAHFHSFVAAAPSLPPLEVTSDLMYMLNVAAPSNGMNEDTERALYLVCHLIYNIALRVPLALSSSAWSEMLGSFSKMAKSFIEDAVRERFVSENSVGIKATKDCLETTRHLISMDPRRSSISENIQLVEFLLHIIVCCHSELNGSYHSISDLRCCGDSGNRNPQHASLWKVQTTAFSMVGEAFTRVGPSFPLGTWQSVVEVLRKVMDALATKMFPAEDGTLSRFYTSVLHCLHLVLINRKGSLSDHLAAFVAALRKFLAYGLNNSSLLSFHGDKDPGPSSHRFTSRETIKKDVGAYKPPHLRRRTSSSLQQTLTKTSKISSDQDSSPLEFSSSDSDYSDSDGVPKDFDNVSSCKARVAAINSIQDLCEADPKAFIAHWTMLLPTNDVLQPRKYEATLMTCLLFDPFLKARLASASAIASMLEEPSSVALQVAEYRESTKCGSYMALSSSLGHILLQLHAGVLHLIRHERHTGLLTSLFKILMLMISSTPYLRMPGELLPRVLSSLRLRIEEGFPFKNDQTSLLVIAISCLTGAVSTSPSSSHVYKMFEAEISAGLFLGKGGSGVLITLLQHAEQVTNPPICSEALQALKALCHNYPNIMAACWKQISATVYQILRPGTFGLPYGKGAFGYDTGSTMDKVLSSAVKVLDECLRAVSGFKGTEDLVGDRLVETPFVSDFVRDKKISSAPSYELESAGVSRDNLSGSTEWSEAIEKHIAISICHASGMVRAASVTCFAGMTCAVLFSLKKEQQQFIISSCINAANDSVPSVRAAACRAIGVIACFPEIFRSAEILHKFINAVEVNTRDQPVLVRITASWALANICDSFRHSVSDFSLDPEANFRVVTFLLECSLKLTTDGDKIKSNAVRALGNLSRVIRFSNPLEQGKCAVTCPGTGKMDNFSWKCTSTQEDTARSTDSLGCVHLLEKIVQAFLSCITTGNVKVQWNVCHALSNLFLNESLRMQRMDWASSIYSILLLLLRDSSNFKIRIQAAAALTVPSTVLDYGSSFSDVVKSIQHILENVTTDQHSTPSFKYRIALEKQLTASMLHVLGLCSSNSHEPLKEFLLKKALFIECWLKDLCSSLETRIQQEDEVDLYRNGKKDLVSKAIQSLIEVYESKNQSSLAHKLQKLLVACG</sequence>
<feature type="region of interest" description="Disordered" evidence="2">
    <location>
        <begin position="344"/>
        <end position="391"/>
    </location>
</feature>